<evidence type="ECO:0000313" key="1">
    <source>
        <dbReference type="EMBL" id="JAH33053.1"/>
    </source>
</evidence>
<name>A0A0E9RXU7_ANGAN</name>
<reference evidence="1" key="1">
    <citation type="submission" date="2014-11" db="EMBL/GenBank/DDBJ databases">
        <authorList>
            <person name="Amaro Gonzalez C."/>
        </authorList>
    </citation>
    <scope>NUCLEOTIDE SEQUENCE</scope>
</reference>
<proteinExistence type="predicted"/>
<sequence>MLSFQIWAFCYFQINGPIYQCNTSLHLDGHLEQWHCLDWDMMLGVWSISEWCISQHPCSAVKK</sequence>
<accession>A0A0E9RXU7</accession>
<dbReference type="AlphaFoldDB" id="A0A0E9RXU7"/>
<dbReference type="EMBL" id="GBXM01075524">
    <property type="protein sequence ID" value="JAH33053.1"/>
    <property type="molecule type" value="Transcribed_RNA"/>
</dbReference>
<protein>
    <submittedName>
        <fullName evidence="1">Uncharacterized protein</fullName>
    </submittedName>
</protein>
<organism evidence="1">
    <name type="scientific">Anguilla anguilla</name>
    <name type="common">European freshwater eel</name>
    <name type="synonym">Muraena anguilla</name>
    <dbReference type="NCBI Taxonomy" id="7936"/>
    <lineage>
        <taxon>Eukaryota</taxon>
        <taxon>Metazoa</taxon>
        <taxon>Chordata</taxon>
        <taxon>Craniata</taxon>
        <taxon>Vertebrata</taxon>
        <taxon>Euteleostomi</taxon>
        <taxon>Actinopterygii</taxon>
        <taxon>Neopterygii</taxon>
        <taxon>Teleostei</taxon>
        <taxon>Anguilliformes</taxon>
        <taxon>Anguillidae</taxon>
        <taxon>Anguilla</taxon>
    </lineage>
</organism>
<reference evidence="1" key="2">
    <citation type="journal article" date="2015" name="Fish Shellfish Immunol.">
        <title>Early steps in the European eel (Anguilla anguilla)-Vibrio vulnificus interaction in the gills: Role of the RtxA13 toxin.</title>
        <authorList>
            <person name="Callol A."/>
            <person name="Pajuelo D."/>
            <person name="Ebbesson L."/>
            <person name="Teles M."/>
            <person name="MacKenzie S."/>
            <person name="Amaro C."/>
        </authorList>
    </citation>
    <scope>NUCLEOTIDE SEQUENCE</scope>
</reference>